<name>A0A7J4IQQ0_9ARCH</name>
<reference evidence="3" key="1">
    <citation type="journal article" date="2020" name="bioRxiv">
        <title>A rank-normalized archaeal taxonomy based on genome phylogeny resolves widespread incomplete and uneven classifications.</title>
        <authorList>
            <person name="Rinke C."/>
            <person name="Chuvochina M."/>
            <person name="Mussig A.J."/>
            <person name="Chaumeil P.-A."/>
            <person name="Waite D.W."/>
            <person name="Whitman W.B."/>
            <person name="Parks D.H."/>
            <person name="Hugenholtz P."/>
        </authorList>
    </citation>
    <scope>NUCLEOTIDE SEQUENCE [LARGE SCALE GENOMIC DNA]</scope>
</reference>
<feature type="transmembrane region" description="Helical" evidence="1">
    <location>
        <begin position="178"/>
        <end position="201"/>
    </location>
</feature>
<evidence type="ECO:0000313" key="3">
    <source>
        <dbReference type="Proteomes" id="UP000577419"/>
    </source>
</evidence>
<dbReference type="Proteomes" id="UP000577419">
    <property type="component" value="Unassembled WGS sequence"/>
</dbReference>
<comment type="caution">
    <text evidence="2">The sequence shown here is derived from an EMBL/GenBank/DDBJ whole genome shotgun (WGS) entry which is preliminary data.</text>
</comment>
<feature type="transmembrane region" description="Helical" evidence="1">
    <location>
        <begin position="147"/>
        <end position="166"/>
    </location>
</feature>
<protein>
    <submittedName>
        <fullName evidence="2">Uncharacterized protein</fullName>
    </submittedName>
</protein>
<dbReference type="AlphaFoldDB" id="A0A7J4IQQ0"/>
<sequence>MNKKKIVIISLFFLFFIGFSNSVFSLPASDYNFLEVINERVVESNGVRLEIIDQTLGSFILSNEGTETAHSVSISLRIPVGSDSYEREFGSGITIAPNDSKVFQIPTGYFKTEVPSTLKITSEEGAITELSIINSGESSRESYIDPLYLYAVFISLVFGAISFFLLKKYFPKTNQKWFYLIALAVIIISIMVLFLFIVSLITL</sequence>
<evidence type="ECO:0000256" key="1">
    <source>
        <dbReference type="SAM" id="Phobius"/>
    </source>
</evidence>
<proteinExistence type="predicted"/>
<dbReference type="EMBL" id="DUFG01000004">
    <property type="protein sequence ID" value="HIH07818.1"/>
    <property type="molecule type" value="Genomic_DNA"/>
</dbReference>
<gene>
    <name evidence="2" type="ORF">HA237_00440</name>
</gene>
<evidence type="ECO:0000313" key="2">
    <source>
        <dbReference type="EMBL" id="HIH07818.1"/>
    </source>
</evidence>
<keyword evidence="1" id="KW-0812">Transmembrane</keyword>
<keyword evidence="1" id="KW-1133">Transmembrane helix</keyword>
<organism evidence="2 3">
    <name type="scientific">Candidatus Iainarchaeum sp</name>
    <dbReference type="NCBI Taxonomy" id="3101447"/>
    <lineage>
        <taxon>Archaea</taxon>
        <taxon>Candidatus Iainarchaeota</taxon>
        <taxon>Candidatus Iainarchaeia</taxon>
        <taxon>Candidatus Iainarchaeales</taxon>
        <taxon>Candidatus Iainarchaeaceae</taxon>
        <taxon>Candidatus Iainarchaeum</taxon>
    </lineage>
</organism>
<keyword evidence="1" id="KW-0472">Membrane</keyword>
<accession>A0A7J4IQQ0</accession>